<dbReference type="Ensembl" id="ENSPCLT00000030031.1">
    <property type="protein sequence ID" value="ENSPCLP00000021659.1"/>
    <property type="gene ID" value="ENSPCLG00000019058.1"/>
</dbReference>
<feature type="compositionally biased region" description="Basic and acidic residues" evidence="11">
    <location>
        <begin position="357"/>
        <end position="366"/>
    </location>
</feature>
<evidence type="ECO:0000313" key="12">
    <source>
        <dbReference type="Ensembl" id="ENSPCLP00000021659.1"/>
    </source>
</evidence>
<evidence type="ECO:0000256" key="7">
    <source>
        <dbReference type="ARBA" id="ARBA00023242"/>
    </source>
</evidence>
<protein>
    <recommendedName>
        <fullName evidence="10">Ribosomal L1 domain-containing protein 1</fullName>
    </recommendedName>
</protein>
<dbReference type="AlphaFoldDB" id="A0A669QLK1"/>
<dbReference type="OMA" id="PETSEIC"/>
<feature type="region of interest" description="Disordered" evidence="11">
    <location>
        <begin position="357"/>
        <end position="392"/>
    </location>
</feature>
<keyword evidence="2" id="KW-1017">Isopeptide bond</keyword>
<dbReference type="Proteomes" id="UP000472261">
    <property type="component" value="Unplaced"/>
</dbReference>
<dbReference type="Gene3D" id="3.30.190.20">
    <property type="match status" value="1"/>
</dbReference>
<evidence type="ECO:0000256" key="1">
    <source>
        <dbReference type="ARBA" id="ARBA00004604"/>
    </source>
</evidence>
<dbReference type="CDD" id="cd00403">
    <property type="entry name" value="Ribosomal_L1"/>
    <property type="match status" value="1"/>
</dbReference>
<organism evidence="12 13">
    <name type="scientific">Phasianus colchicus</name>
    <name type="common">Common pheasant</name>
    <dbReference type="NCBI Taxonomy" id="9054"/>
    <lineage>
        <taxon>Eukaryota</taxon>
        <taxon>Metazoa</taxon>
        <taxon>Chordata</taxon>
        <taxon>Craniata</taxon>
        <taxon>Vertebrata</taxon>
        <taxon>Euteleostomi</taxon>
        <taxon>Archelosauria</taxon>
        <taxon>Archosauria</taxon>
        <taxon>Dinosauria</taxon>
        <taxon>Saurischia</taxon>
        <taxon>Theropoda</taxon>
        <taxon>Coelurosauria</taxon>
        <taxon>Aves</taxon>
        <taxon>Neognathae</taxon>
        <taxon>Galloanserae</taxon>
        <taxon>Galliformes</taxon>
        <taxon>Phasianidae</taxon>
        <taxon>Phasianinae</taxon>
        <taxon>Phasianus</taxon>
    </lineage>
</organism>
<feature type="compositionally biased region" description="Polar residues" evidence="11">
    <location>
        <begin position="15"/>
        <end position="25"/>
    </location>
</feature>
<evidence type="ECO:0000256" key="2">
    <source>
        <dbReference type="ARBA" id="ARBA00022499"/>
    </source>
</evidence>
<reference evidence="12" key="2">
    <citation type="submission" date="2025-09" db="UniProtKB">
        <authorList>
            <consortium name="Ensembl"/>
        </authorList>
    </citation>
    <scope>IDENTIFICATION</scope>
</reference>
<evidence type="ECO:0000256" key="4">
    <source>
        <dbReference type="ARBA" id="ARBA00022843"/>
    </source>
</evidence>
<feature type="compositionally biased region" description="Polar residues" evidence="11">
    <location>
        <begin position="437"/>
        <end position="451"/>
    </location>
</feature>
<feature type="region of interest" description="Disordered" evidence="11">
    <location>
        <begin position="1"/>
        <end position="36"/>
    </location>
</feature>
<evidence type="ECO:0000256" key="9">
    <source>
        <dbReference type="ARBA" id="ARBA00061550"/>
    </source>
</evidence>
<comment type="similarity">
    <text evidence="9">Belongs to the universal ribosomal protein uL1 family. Highly divergent.</text>
</comment>
<feature type="compositionally biased region" description="Basic and acidic residues" evidence="11">
    <location>
        <begin position="493"/>
        <end position="509"/>
    </location>
</feature>
<evidence type="ECO:0000313" key="13">
    <source>
        <dbReference type="Proteomes" id="UP000472261"/>
    </source>
</evidence>
<evidence type="ECO:0000256" key="8">
    <source>
        <dbReference type="ARBA" id="ARBA00054167"/>
    </source>
</evidence>
<keyword evidence="5" id="KW-0007">Acetylation</keyword>
<keyword evidence="13" id="KW-1185">Reference proteome</keyword>
<evidence type="ECO:0000256" key="10">
    <source>
        <dbReference type="ARBA" id="ARBA00070787"/>
    </source>
</evidence>
<feature type="region of interest" description="Disordered" evidence="11">
    <location>
        <begin position="403"/>
        <end position="422"/>
    </location>
</feature>
<sequence>RFVLRLKTTHEQHTPDTSTHTNSGRNFAHSRPAPARRKAIACGRGGPGRPQSCPERGGAQARRLHVCWWSHGEGAAEAGAWAGAEGWRVGLGWAGLGSTRLDSTRLWLLLLLQVRKAVKALLAFARSKAKGDTLLLNENESVHLLVTVWKIPRVAQVIKIPLPHGIRAETAEVCLFTKDEPDLSAEQTESLYRKLLTQNGITSVSQVISYKTLKKEYKPFEAKRRLLNRFDLFLSDDRIRRLLPSHLGKHFYEKKKAPLSVNLKAKNLAKELQKHIQGTVLPVTNKGCCYTARIGHTGMKVDEILDNVFAAAEVIAKKLPKNWKNVKVLHLKTLKSVSLPIFTARISNLDELDKEPNINKKQGEKEKKKKPKKAAKKVNSRQSTVTTKNKAAAATQELVIKEKVVQEPEEHADDEEIPQLVPMQITSLTELKKEEPSQSPERSVNLVNKTKATLGKRKKQFLAPETSKQKVIEEQADLQMSPKQKKPMQLSVAKEEIKELEKTPKKPEAKSFATHKAGKLAQSSKKSSKTPKQTAKKVCRPQSS</sequence>
<evidence type="ECO:0000256" key="11">
    <source>
        <dbReference type="SAM" id="MobiDB-lite"/>
    </source>
</evidence>
<dbReference type="InterPro" id="IPR028364">
    <property type="entry name" value="Ribosomal_uL1/biogenesis"/>
</dbReference>
<dbReference type="Gene3D" id="3.40.50.790">
    <property type="match status" value="1"/>
</dbReference>
<feature type="compositionally biased region" description="Basic residues" evidence="11">
    <location>
        <begin position="526"/>
        <end position="544"/>
    </location>
</feature>
<gene>
    <name evidence="12" type="primary">RSL1D1</name>
</gene>
<dbReference type="InterPro" id="IPR023674">
    <property type="entry name" value="Ribosomal_uL1-like"/>
</dbReference>
<feature type="region of interest" description="Disordered" evidence="11">
    <location>
        <begin position="430"/>
        <end position="544"/>
    </location>
</feature>
<dbReference type="FunFam" id="3.40.50.790:FF:000004">
    <property type="entry name" value="Ribosomal L1 domain-containing 1-like 1"/>
    <property type="match status" value="1"/>
</dbReference>
<proteinExistence type="inferred from homology"/>
<dbReference type="InterPro" id="IPR016095">
    <property type="entry name" value="Ribosomal_uL1_3-a/b-sand"/>
</dbReference>
<name>A0A669QLK1_PHACC</name>
<dbReference type="GO" id="GO:0005730">
    <property type="term" value="C:nucleolus"/>
    <property type="evidence" value="ECO:0007669"/>
    <property type="project" value="UniProtKB-SubCell"/>
</dbReference>
<evidence type="ECO:0000256" key="6">
    <source>
        <dbReference type="ARBA" id="ARBA00023054"/>
    </source>
</evidence>
<evidence type="ECO:0000256" key="3">
    <source>
        <dbReference type="ARBA" id="ARBA00022553"/>
    </source>
</evidence>
<keyword evidence="6" id="KW-0175">Coiled coil</keyword>
<evidence type="ECO:0000256" key="5">
    <source>
        <dbReference type="ARBA" id="ARBA00022990"/>
    </source>
</evidence>
<comment type="function">
    <text evidence="8">Regulates cellular senescence through inhibition of PTEN translation. Acts as a pro-apoptotic regulator in response to DNA damage.</text>
</comment>
<keyword evidence="7" id="KW-0539">Nucleus</keyword>
<accession>A0A669QLK1</accession>
<reference evidence="12" key="1">
    <citation type="submission" date="2025-08" db="UniProtKB">
        <authorList>
            <consortium name="Ensembl"/>
        </authorList>
    </citation>
    <scope>IDENTIFICATION</scope>
</reference>
<dbReference type="SUPFAM" id="SSF56808">
    <property type="entry name" value="Ribosomal protein L1"/>
    <property type="match status" value="1"/>
</dbReference>
<keyword evidence="3" id="KW-0597">Phosphoprotein</keyword>
<feature type="compositionally biased region" description="Basic residues" evidence="11">
    <location>
        <begin position="367"/>
        <end position="379"/>
    </location>
</feature>
<dbReference type="Pfam" id="PF00687">
    <property type="entry name" value="Ribosomal_L1"/>
    <property type="match status" value="1"/>
</dbReference>
<comment type="subcellular location">
    <subcellularLocation>
        <location evidence="1">Nucleus</location>
        <location evidence="1">Nucleolus</location>
    </subcellularLocation>
</comment>
<keyword evidence="4" id="KW-0832">Ubl conjugation</keyword>